<protein>
    <submittedName>
        <fullName evidence="1">Uncharacterized protein</fullName>
    </submittedName>
</protein>
<name>A0ACC2H9R9_DALPE</name>
<evidence type="ECO:0000313" key="2">
    <source>
        <dbReference type="Proteomes" id="UP001157502"/>
    </source>
</evidence>
<evidence type="ECO:0000313" key="1">
    <source>
        <dbReference type="EMBL" id="KAJ8012573.1"/>
    </source>
</evidence>
<reference evidence="1" key="1">
    <citation type="submission" date="2021-05" db="EMBL/GenBank/DDBJ databases">
        <authorList>
            <person name="Pan Q."/>
            <person name="Jouanno E."/>
            <person name="Zahm M."/>
            <person name="Klopp C."/>
            <person name="Cabau C."/>
            <person name="Louis A."/>
            <person name="Berthelot C."/>
            <person name="Parey E."/>
            <person name="Roest Crollius H."/>
            <person name="Montfort J."/>
            <person name="Robinson-Rechavi M."/>
            <person name="Bouchez O."/>
            <person name="Lampietro C."/>
            <person name="Lopez Roques C."/>
            <person name="Donnadieu C."/>
            <person name="Postlethwait J."/>
            <person name="Bobe J."/>
            <person name="Dillon D."/>
            <person name="Chandos A."/>
            <person name="von Hippel F."/>
            <person name="Guiguen Y."/>
        </authorList>
    </citation>
    <scope>NUCLEOTIDE SEQUENCE</scope>
    <source>
        <strain evidence="1">YG-Jan2019</strain>
    </source>
</reference>
<keyword evidence="2" id="KW-1185">Reference proteome</keyword>
<accession>A0ACC2H9R9</accession>
<proteinExistence type="predicted"/>
<sequence>MSYAYPKTSYSTNAAKSSSLSHEDSKKKTSLLKDNSWIKRNAEEDEAVDQDPNFGRVVLNKIRPSDAVDSSETANSNSSTTPITKTVSSVEVLKKRFGGSQDDLSKGRSTVAKTTVPEELKKKSMTTSIKSDTTTPTSINPSQSGQSVSISPVVKLPTVNTESFTERVLTSKKRAENNPVDRIPTSIQTEFQTDNRDRVKTFTTTSRTSSKAEDDLFDTLLPTSLKSGQTSHEITTTVTNREKVSVDRPKEYQNTSVTSPVEYNKSTTYKESSLADDNLLNVAKPTKTVYSTPERYQYTSVTSPVEYNKSTTYKESSFADDNLLNTLVAKPTKAVYSTPESTATVTNREKVSVDHPKGYQYTSVTSPVEYNKSTTNKESSLAGDNLFNSLVAKPTKTVYSTPERVDKVPISSSRTVSEKDLCSYCRTPMSSDPKIVLEDMKINCHTTCFKCEVCSSDLGHLKAGDSMWVYRRTIHCERCFEVTREKWHR</sequence>
<dbReference type="EMBL" id="CM055731">
    <property type="protein sequence ID" value="KAJ8012573.1"/>
    <property type="molecule type" value="Genomic_DNA"/>
</dbReference>
<comment type="caution">
    <text evidence="1">The sequence shown here is derived from an EMBL/GenBank/DDBJ whole genome shotgun (WGS) entry which is preliminary data.</text>
</comment>
<gene>
    <name evidence="1" type="ORF">DPEC_G00044270</name>
</gene>
<organism evidence="1 2">
    <name type="scientific">Dallia pectoralis</name>
    <name type="common">Alaska blackfish</name>
    <dbReference type="NCBI Taxonomy" id="75939"/>
    <lineage>
        <taxon>Eukaryota</taxon>
        <taxon>Metazoa</taxon>
        <taxon>Chordata</taxon>
        <taxon>Craniata</taxon>
        <taxon>Vertebrata</taxon>
        <taxon>Euteleostomi</taxon>
        <taxon>Actinopterygii</taxon>
        <taxon>Neopterygii</taxon>
        <taxon>Teleostei</taxon>
        <taxon>Protacanthopterygii</taxon>
        <taxon>Esociformes</taxon>
        <taxon>Umbridae</taxon>
        <taxon>Dallia</taxon>
    </lineage>
</organism>
<dbReference type="Proteomes" id="UP001157502">
    <property type="component" value="Chromosome 4"/>
</dbReference>